<protein>
    <submittedName>
        <fullName evidence="6">CHAT domain-containing protein</fullName>
    </submittedName>
</protein>
<dbReference type="SUPFAM" id="SSF48452">
    <property type="entry name" value="TPR-like"/>
    <property type="match status" value="4"/>
</dbReference>
<organism evidence="6 7">
    <name type="scientific">Corallococcus macrosporus</name>
    <dbReference type="NCBI Taxonomy" id="35"/>
    <lineage>
        <taxon>Bacteria</taxon>
        <taxon>Pseudomonadati</taxon>
        <taxon>Myxococcota</taxon>
        <taxon>Myxococcia</taxon>
        <taxon>Myxococcales</taxon>
        <taxon>Cystobacterineae</taxon>
        <taxon>Myxococcaceae</taxon>
        <taxon>Corallococcus</taxon>
    </lineage>
</organism>
<dbReference type="Proteomes" id="UP000664052">
    <property type="component" value="Unassembled WGS sequence"/>
</dbReference>
<evidence type="ECO:0000313" key="6">
    <source>
        <dbReference type="EMBL" id="MBN8227997.1"/>
    </source>
</evidence>
<dbReference type="PANTHER" id="PTHR45641:SF19">
    <property type="entry name" value="NEPHROCYSTIN-3"/>
    <property type="match status" value="1"/>
</dbReference>
<feature type="chain" id="PRO_5046188502" evidence="4">
    <location>
        <begin position="20"/>
        <end position="1121"/>
    </location>
</feature>
<accession>A0ABS3DAP1</accession>
<feature type="signal peptide" evidence="4">
    <location>
        <begin position="1"/>
        <end position="19"/>
    </location>
</feature>
<sequence length="1121" mass="122029">MRRGLVGMLVVLVCWAEGAAAGEALPDARLHQARVASDEADTLWDAGRYADAITRGEQGLALWESVRGSPPSEVARGLDRLGHWLLLRGDLARAEPLLLRALALREATPGTPPTDVARTLILLARVYAAQELFARAEPLLLRALALREAALGKHHPDVAEPLHRLANLYLAQDHYTRAEPLYLRALALQEAIPGRAPLDVAETLGDLAGLYHQQMLYRRAEPLYLRALALREATLGEHHPLVAEPLYWLAVVHRQQGRHARAAPLFARARRLWETALEQDPVDVVDVLNRLAALYASQGLYEQAQPLLERALALREATLGERHPLVAESLFQLGRNDQIRGLLGQAEPLHQRALALREATLGAAHDRVADSLTHLGALSMEQGAYARAQPLFERALAIWETALGKDHAYLTHALIPLANLHVAQGDYSGAEPLFQRGLAILERTCGAHHPSVALALSNLAGLHAAQGRYRSATRLQERALSIQEAALGREDVSVAFPLEELARLDAIQGRYARAAARYARARGLLEATFGKDSPRVVSLLNGLAEVRQAQHRLEEALPLFTHAFALSEQRLRQESLGFSESHRIHFLQVLRTDEERLYALLRAHPGDARVRRLALSAALLRKGRSIEETASISRTVYQGLAEEDRATFARLGALRAQLAHLSLQGPGTLSPRDYPRRLAALSEQGDALEADLARRSAPLRAMTALPSPDEVVDRVARALPGDGALVEFIAYDDRPRVAGLVSPGSPRLHYLALVLHPDATTRAVDLGPAGPIDAEALRFRDALARRDADIEAPAQALHQRIFQPLLPLLGEKRRLFLSPEGPLALVPFAALHDGERFLVDAFDFTSLSSGKDLLPRPQERTPPGSVVVLANPDFGAPSAAPSAPLPGTREEAEAIQRLLPQAQLFLGPEATRERLLHLPTPGILHLATHGFFLGDTAGAVASRAVIHFGALGEAPPLPTEPLLRSGLVFAGTRDPERVRPDGALVTALELAGLDLWGTQLVVLSACDTGRGDVQLGQGVYGLGRAFLVAGAETVVTSLWKVEDGTTSRLMGLYYRHLLEGRGRGEALREAMRALREQRPHPYYWAPFIVVGRDAPLQGLTGDDVARIPERTAGVAPFDPAL</sequence>
<reference evidence="6 7" key="1">
    <citation type="submission" date="2021-02" db="EMBL/GenBank/DDBJ databases">
        <title>De Novo genome assembly of isolated myxobacteria.</title>
        <authorList>
            <person name="Stevens D.C."/>
        </authorList>
    </citation>
    <scope>NUCLEOTIDE SEQUENCE [LARGE SCALE GENOMIC DNA]</scope>
    <source>
        <strain evidence="6 7">ATCC 29039</strain>
    </source>
</reference>
<dbReference type="SMART" id="SM00028">
    <property type="entry name" value="TPR"/>
    <property type="match status" value="12"/>
</dbReference>
<evidence type="ECO:0000256" key="3">
    <source>
        <dbReference type="PROSITE-ProRule" id="PRU00339"/>
    </source>
</evidence>
<keyword evidence="4" id="KW-0732">Signal</keyword>
<dbReference type="PANTHER" id="PTHR45641">
    <property type="entry name" value="TETRATRICOPEPTIDE REPEAT PROTEIN (AFU_ORTHOLOGUE AFUA_6G03870)"/>
    <property type="match status" value="1"/>
</dbReference>
<dbReference type="Pfam" id="PF13424">
    <property type="entry name" value="TPR_12"/>
    <property type="match status" value="6"/>
</dbReference>
<evidence type="ECO:0000313" key="7">
    <source>
        <dbReference type="Proteomes" id="UP000664052"/>
    </source>
</evidence>
<dbReference type="Pfam" id="PF12770">
    <property type="entry name" value="CHAT"/>
    <property type="match status" value="1"/>
</dbReference>
<dbReference type="PROSITE" id="PS50005">
    <property type="entry name" value="TPR"/>
    <property type="match status" value="2"/>
</dbReference>
<keyword evidence="7" id="KW-1185">Reference proteome</keyword>
<feature type="repeat" description="TPR" evidence="3">
    <location>
        <begin position="285"/>
        <end position="318"/>
    </location>
</feature>
<keyword evidence="2 3" id="KW-0802">TPR repeat</keyword>
<dbReference type="InterPro" id="IPR019734">
    <property type="entry name" value="TPR_rpt"/>
</dbReference>
<feature type="domain" description="CHAT" evidence="5">
    <location>
        <begin position="792"/>
        <end position="1091"/>
    </location>
</feature>
<evidence type="ECO:0000259" key="5">
    <source>
        <dbReference type="Pfam" id="PF12770"/>
    </source>
</evidence>
<evidence type="ECO:0000256" key="4">
    <source>
        <dbReference type="SAM" id="SignalP"/>
    </source>
</evidence>
<dbReference type="RefSeq" id="WP_207050842.1">
    <property type="nucleotide sequence ID" value="NZ_JAFIMU010000006.1"/>
</dbReference>
<name>A0ABS3DAP1_9BACT</name>
<dbReference type="Gene3D" id="1.25.40.10">
    <property type="entry name" value="Tetratricopeptide repeat domain"/>
    <property type="match status" value="5"/>
</dbReference>
<keyword evidence="1" id="KW-0677">Repeat</keyword>
<evidence type="ECO:0000256" key="1">
    <source>
        <dbReference type="ARBA" id="ARBA00022737"/>
    </source>
</evidence>
<dbReference type="InterPro" id="IPR024983">
    <property type="entry name" value="CHAT_dom"/>
</dbReference>
<dbReference type="Pfam" id="PF13374">
    <property type="entry name" value="TPR_10"/>
    <property type="match status" value="1"/>
</dbReference>
<proteinExistence type="predicted"/>
<comment type="caution">
    <text evidence="6">The sequence shown here is derived from an EMBL/GenBank/DDBJ whole genome shotgun (WGS) entry which is preliminary data.</text>
</comment>
<dbReference type="EMBL" id="JAFIMU010000006">
    <property type="protein sequence ID" value="MBN8227997.1"/>
    <property type="molecule type" value="Genomic_DNA"/>
</dbReference>
<evidence type="ECO:0000256" key="2">
    <source>
        <dbReference type="ARBA" id="ARBA00022803"/>
    </source>
</evidence>
<gene>
    <name evidence="6" type="ORF">JYK02_10805</name>
</gene>
<feature type="repeat" description="TPR" evidence="3">
    <location>
        <begin position="369"/>
        <end position="402"/>
    </location>
</feature>
<dbReference type="InterPro" id="IPR011990">
    <property type="entry name" value="TPR-like_helical_dom_sf"/>
</dbReference>